<keyword evidence="5 15" id="KW-0812">Transmembrane</keyword>
<dbReference type="GO" id="GO:0097621">
    <property type="term" value="F:monoamine oxidase activity"/>
    <property type="evidence" value="ECO:0007669"/>
    <property type="project" value="UniProtKB-EC"/>
</dbReference>
<keyword evidence="6" id="KW-1000">Mitochondrion outer membrane</keyword>
<organism evidence="17 18">
    <name type="scientific">Sphenodon punctatus</name>
    <name type="common">Tuatara</name>
    <name type="synonym">Hatteria punctata</name>
    <dbReference type="NCBI Taxonomy" id="8508"/>
    <lineage>
        <taxon>Eukaryota</taxon>
        <taxon>Metazoa</taxon>
        <taxon>Chordata</taxon>
        <taxon>Craniata</taxon>
        <taxon>Vertebrata</taxon>
        <taxon>Euteleostomi</taxon>
        <taxon>Lepidosauria</taxon>
        <taxon>Sphenodontia</taxon>
        <taxon>Sphenodontidae</taxon>
        <taxon>Sphenodon</taxon>
    </lineage>
</organism>
<evidence type="ECO:0000256" key="11">
    <source>
        <dbReference type="ARBA" id="ARBA00023136"/>
    </source>
</evidence>
<dbReference type="Gene3D" id="3.90.660.10">
    <property type="match status" value="2"/>
</dbReference>
<evidence type="ECO:0000256" key="2">
    <source>
        <dbReference type="ARBA" id="ARBA00004362"/>
    </source>
</evidence>
<dbReference type="SUPFAM" id="SSF54373">
    <property type="entry name" value="FAD-linked reductases, C-terminal domain"/>
    <property type="match status" value="1"/>
</dbReference>
<feature type="binding site" evidence="14">
    <location>
        <position position="219"/>
    </location>
    <ligand>
        <name>substrate</name>
    </ligand>
</feature>
<comment type="cofactor">
    <cofactor evidence="1 15">
        <name>FAD</name>
        <dbReference type="ChEBI" id="CHEBI:57692"/>
    </cofactor>
</comment>
<dbReference type="InterPro" id="IPR036188">
    <property type="entry name" value="FAD/NAD-bd_sf"/>
</dbReference>
<feature type="domain" description="Amine oxidase" evidence="16">
    <location>
        <begin position="6"/>
        <end position="327"/>
    </location>
</feature>
<dbReference type="GO" id="GO:0009308">
    <property type="term" value="P:amine metabolic process"/>
    <property type="evidence" value="ECO:0007669"/>
    <property type="project" value="UniProtKB-ARBA"/>
</dbReference>
<reference evidence="17" key="1">
    <citation type="submission" date="2025-08" db="UniProtKB">
        <authorList>
            <consortium name="Ensembl"/>
        </authorList>
    </citation>
    <scope>IDENTIFICATION</scope>
</reference>
<keyword evidence="7 15" id="KW-0274">FAD</keyword>
<evidence type="ECO:0000313" key="18">
    <source>
        <dbReference type="Proteomes" id="UP000694392"/>
    </source>
</evidence>
<evidence type="ECO:0000259" key="16">
    <source>
        <dbReference type="Pfam" id="PF01593"/>
    </source>
</evidence>
<evidence type="ECO:0000256" key="14">
    <source>
        <dbReference type="PIRSR" id="PIRSR601613-1"/>
    </source>
</evidence>
<keyword evidence="8 15" id="KW-1133">Transmembrane helix</keyword>
<name>A0A8D0GQA3_SPHPU</name>
<protein>
    <recommendedName>
        <fullName evidence="15">Amine oxidase</fullName>
        <ecNumber evidence="15">1.4.3.-</ecNumber>
    </recommendedName>
</protein>
<sequence>MGKEIPAEAPWDAPHAADWDRMSMQQLIDKICWTKAAKAFATLFVNINVTSEPYEVSALWFLWYVKQCGGTTRIFSVTNGGQERKFVGGSGQITERILERLKGKVKLERPVIRIDRSGDNVVVETLNHELYEGKYVISAIPPGLTTKIHFNPELPSKRNQLIHRLPMGSVIKCMMYYKEAFWKKMDYCGSMFIEDEEAPISVTLDDTKPDGSVPAIMGFILTRKAYRLAYISKEERKRKICELYAKVLGTEEALHPVHYEEKNWSAEQYSGGCYTAYFPPGIMSQYGRIIRQPVGRIYFAGTETATQWSGYMEGAVQAGERAAREVLCSMGKISESEIWRTEPESKDVPAFPITTTFWERNLPSVPGLLCLLGCSSVFTSLAAAGLFAYKKGLLVQN</sequence>
<keyword evidence="11 15" id="KW-0472">Membrane</keyword>
<feature type="transmembrane region" description="Helical" evidence="15">
    <location>
        <begin position="365"/>
        <end position="389"/>
    </location>
</feature>
<evidence type="ECO:0000256" key="9">
    <source>
        <dbReference type="ARBA" id="ARBA00023002"/>
    </source>
</evidence>
<dbReference type="SUPFAM" id="SSF51905">
    <property type="entry name" value="FAD/NAD(P)-binding domain"/>
    <property type="match status" value="1"/>
</dbReference>
<evidence type="ECO:0000256" key="5">
    <source>
        <dbReference type="ARBA" id="ARBA00022692"/>
    </source>
</evidence>
<evidence type="ECO:0000256" key="13">
    <source>
        <dbReference type="ARBA" id="ARBA00048448"/>
    </source>
</evidence>
<dbReference type="PRINTS" id="PR00757">
    <property type="entry name" value="AMINEOXDASEF"/>
</dbReference>
<dbReference type="OMA" id="GHEWSTE"/>
<comment type="catalytic activity">
    <reaction evidence="13">
        <text>a secondary aliphatic amine + O2 + H2O = a primary amine + an aldehyde + H2O2</text>
        <dbReference type="Rhea" id="RHEA:26414"/>
        <dbReference type="ChEBI" id="CHEBI:15377"/>
        <dbReference type="ChEBI" id="CHEBI:15379"/>
        <dbReference type="ChEBI" id="CHEBI:16240"/>
        <dbReference type="ChEBI" id="CHEBI:17478"/>
        <dbReference type="ChEBI" id="CHEBI:58855"/>
        <dbReference type="ChEBI" id="CHEBI:65296"/>
        <dbReference type="EC" id="1.4.3.4"/>
    </reaction>
</comment>
<evidence type="ECO:0000256" key="3">
    <source>
        <dbReference type="ARBA" id="ARBA00005465"/>
    </source>
</evidence>
<comment type="similarity">
    <text evidence="3">Belongs to the flavin monoamine oxidase family. FIG1 subfamily.</text>
</comment>
<evidence type="ECO:0000256" key="8">
    <source>
        <dbReference type="ARBA" id="ARBA00022989"/>
    </source>
</evidence>
<dbReference type="GO" id="GO:0050660">
    <property type="term" value="F:flavin adenine dinucleotide binding"/>
    <property type="evidence" value="ECO:0007669"/>
    <property type="project" value="TreeGrafter"/>
</dbReference>
<evidence type="ECO:0000256" key="1">
    <source>
        <dbReference type="ARBA" id="ARBA00001974"/>
    </source>
</evidence>
<evidence type="ECO:0000256" key="15">
    <source>
        <dbReference type="RuleBase" id="RU362067"/>
    </source>
</evidence>
<reference evidence="17" key="2">
    <citation type="submission" date="2025-09" db="UniProtKB">
        <authorList>
            <consortium name="Ensembl"/>
        </authorList>
    </citation>
    <scope>IDENTIFICATION</scope>
</reference>
<feature type="binding site" evidence="14">
    <location>
        <position position="111"/>
    </location>
    <ligand>
        <name>FAD</name>
        <dbReference type="ChEBI" id="CHEBI:57692"/>
    </ligand>
</feature>
<evidence type="ECO:0000313" key="17">
    <source>
        <dbReference type="Ensembl" id="ENSSPUP00000008205.1"/>
    </source>
</evidence>
<dbReference type="Gene3D" id="3.50.50.60">
    <property type="entry name" value="FAD/NAD(P)-binding domain"/>
    <property type="match status" value="1"/>
</dbReference>
<dbReference type="AlphaFoldDB" id="A0A8D0GQA3"/>
<dbReference type="Gene3D" id="6.10.250.130">
    <property type="match status" value="1"/>
</dbReference>
<dbReference type="InterPro" id="IPR050703">
    <property type="entry name" value="Flavin_MAO"/>
</dbReference>
<dbReference type="GeneTree" id="ENSGT00940000160514"/>
<dbReference type="GO" id="GO:0008131">
    <property type="term" value="F:primary methylamine oxidase activity"/>
    <property type="evidence" value="ECO:0007669"/>
    <property type="project" value="UniProtKB-ARBA"/>
</dbReference>
<dbReference type="InterPro" id="IPR002937">
    <property type="entry name" value="Amino_oxidase"/>
</dbReference>
<comment type="subcellular location">
    <subcellularLocation>
        <location evidence="2">Mitochondrion outer membrane</location>
        <topology evidence="2">Single-pass type IV membrane protein</topology>
        <orientation evidence="2">Cytoplasmic side</orientation>
    </subcellularLocation>
</comment>
<keyword evidence="4 15" id="KW-0285">Flavoprotein</keyword>
<dbReference type="InterPro" id="IPR001613">
    <property type="entry name" value="Flavin_amine_oxidase"/>
</dbReference>
<evidence type="ECO:0000256" key="4">
    <source>
        <dbReference type="ARBA" id="ARBA00022630"/>
    </source>
</evidence>
<accession>A0A8D0GQA3</accession>
<dbReference type="GO" id="GO:0005741">
    <property type="term" value="C:mitochondrial outer membrane"/>
    <property type="evidence" value="ECO:0007669"/>
    <property type="project" value="UniProtKB-SubCell"/>
</dbReference>
<evidence type="ECO:0000256" key="7">
    <source>
        <dbReference type="ARBA" id="ARBA00022827"/>
    </source>
</evidence>
<evidence type="ECO:0000256" key="12">
    <source>
        <dbReference type="ARBA" id="ARBA00023180"/>
    </source>
</evidence>
<dbReference type="FunFam" id="1.10.405.10:FF:000005">
    <property type="entry name" value="Amine oxidase [flavin-containing]"/>
    <property type="match status" value="1"/>
</dbReference>
<keyword evidence="12" id="KW-0325">Glycoprotein</keyword>
<keyword evidence="9 15" id="KW-0560">Oxidoreductase</keyword>
<keyword evidence="10" id="KW-0496">Mitochondrion</keyword>
<dbReference type="Pfam" id="PF01593">
    <property type="entry name" value="Amino_oxidase"/>
    <property type="match status" value="1"/>
</dbReference>
<dbReference type="PANTHER" id="PTHR43563:SF15">
    <property type="entry name" value="AMINE OXIDASE"/>
    <property type="match status" value="1"/>
</dbReference>
<dbReference type="EC" id="1.4.3.-" evidence="15"/>
<feature type="binding site" evidence="14">
    <location>
        <position position="303"/>
    </location>
    <ligand>
        <name>FAD</name>
        <dbReference type="ChEBI" id="CHEBI:57692"/>
    </ligand>
</feature>
<dbReference type="PANTHER" id="PTHR43563">
    <property type="entry name" value="AMINE OXIDASE"/>
    <property type="match status" value="1"/>
</dbReference>
<dbReference type="Ensembl" id="ENSSPUT00000008756.1">
    <property type="protein sequence ID" value="ENSSPUP00000008205.1"/>
    <property type="gene ID" value="ENSSPUG00000006365.1"/>
</dbReference>
<keyword evidence="18" id="KW-1185">Reference proteome</keyword>
<dbReference type="Proteomes" id="UP000694392">
    <property type="component" value="Unplaced"/>
</dbReference>
<evidence type="ECO:0000256" key="6">
    <source>
        <dbReference type="ARBA" id="ARBA00022787"/>
    </source>
</evidence>
<proteinExistence type="inferred from homology"/>
<evidence type="ECO:0000256" key="10">
    <source>
        <dbReference type="ARBA" id="ARBA00023128"/>
    </source>
</evidence>